<protein>
    <submittedName>
        <fullName evidence="3">5-methylthioadenosine/S-adenosylhomocysteine deaminase</fullName>
    </submittedName>
</protein>
<organism evidence="3 4">
    <name type="scientific">Roseivivax lentus</name>
    <dbReference type="NCBI Taxonomy" id="633194"/>
    <lineage>
        <taxon>Bacteria</taxon>
        <taxon>Pseudomonadati</taxon>
        <taxon>Pseudomonadota</taxon>
        <taxon>Alphaproteobacteria</taxon>
        <taxon>Rhodobacterales</taxon>
        <taxon>Roseobacteraceae</taxon>
        <taxon>Roseivivax</taxon>
    </lineage>
</organism>
<dbReference type="PANTHER" id="PTHR43794">
    <property type="entry name" value="AMINOHYDROLASE SSNA-RELATED"/>
    <property type="match status" value="1"/>
</dbReference>
<accession>A0A1N7NTP2</accession>
<gene>
    <name evidence="3" type="ORF">SAMN05421759_11044</name>
</gene>
<dbReference type="OrthoDB" id="9796020at2"/>
<evidence type="ECO:0000256" key="1">
    <source>
        <dbReference type="ARBA" id="ARBA00006745"/>
    </source>
</evidence>
<dbReference type="EMBL" id="FTOQ01000010">
    <property type="protein sequence ID" value="SIT01652.1"/>
    <property type="molecule type" value="Genomic_DNA"/>
</dbReference>
<dbReference type="GO" id="GO:0016810">
    <property type="term" value="F:hydrolase activity, acting on carbon-nitrogen (but not peptide) bonds"/>
    <property type="evidence" value="ECO:0007669"/>
    <property type="project" value="InterPro"/>
</dbReference>
<dbReference type="RefSeq" id="WP_076449110.1">
    <property type="nucleotide sequence ID" value="NZ_FTOQ01000010.1"/>
</dbReference>
<dbReference type="Gene3D" id="3.20.20.140">
    <property type="entry name" value="Metal-dependent hydrolases"/>
    <property type="match status" value="1"/>
</dbReference>
<proteinExistence type="inferred from homology"/>
<dbReference type="InterPro" id="IPR006680">
    <property type="entry name" value="Amidohydro-rel"/>
</dbReference>
<dbReference type="SUPFAM" id="SSF51556">
    <property type="entry name" value="Metallo-dependent hydrolases"/>
    <property type="match status" value="1"/>
</dbReference>
<dbReference type="STRING" id="633194.SAMN05421759_11044"/>
<dbReference type="InterPro" id="IPR011059">
    <property type="entry name" value="Metal-dep_hydrolase_composite"/>
</dbReference>
<evidence type="ECO:0000259" key="2">
    <source>
        <dbReference type="Pfam" id="PF01979"/>
    </source>
</evidence>
<feature type="domain" description="Amidohydrolase-related" evidence="2">
    <location>
        <begin position="56"/>
        <end position="437"/>
    </location>
</feature>
<dbReference type="InterPro" id="IPR032466">
    <property type="entry name" value="Metal_Hydrolase"/>
</dbReference>
<dbReference type="InterPro" id="IPR050287">
    <property type="entry name" value="MTA/SAH_deaminase"/>
</dbReference>
<keyword evidence="4" id="KW-1185">Reference proteome</keyword>
<dbReference type="AlphaFoldDB" id="A0A1N7NTP2"/>
<dbReference type="Gene3D" id="2.30.40.10">
    <property type="entry name" value="Urease, subunit C, domain 1"/>
    <property type="match status" value="1"/>
</dbReference>
<evidence type="ECO:0000313" key="4">
    <source>
        <dbReference type="Proteomes" id="UP000186684"/>
    </source>
</evidence>
<evidence type="ECO:0000313" key="3">
    <source>
        <dbReference type="EMBL" id="SIT01652.1"/>
    </source>
</evidence>
<name>A0A1N7NTP2_9RHOB</name>
<dbReference type="Proteomes" id="UP000186684">
    <property type="component" value="Unassembled WGS sequence"/>
</dbReference>
<dbReference type="PANTHER" id="PTHR43794:SF5">
    <property type="entry name" value="CHLOROHYDROLASE FAMILY PROTEIN"/>
    <property type="match status" value="1"/>
</dbReference>
<sequence length="503" mass="54198">MTAPVLFRNVRLLDLDAEDGMTATTELLVQGGSIAATAPQAVPDNARVIEGNGDLLMPGLINAHFHSSVNHMKGRLPCLPLELFMLYESPALDTLRPTPRQAYLRTMLGCIEMLRAGTTAVMDDCFFVPEPTPEIIDAVAQAYTDSGIRATLALDEPELSELEKLPFLEEIAPEALQAGLGRRPRLSAQDLLGLYDHLIGKWHGTEDGRIGAAVSCSAPQRVSPEYFAAIDALSAKHDLPVFAHMLETRLQRVLGQEKFGGRSLVRYTSDLGLLSDRMQVIHAIWVDADDLDLIAEAGANIAHNPISNLRLGSGVMPLREMLERGITVSLGVDEAIADDAVNMWSVMKTAGMIHTLSGDDPDLWPTAREVLRAATVGGGAAMRRPGLGTLEVGAPADLILVDLSSLAFLPLNDLVRQLVHVETGTSVRLTMVAGRVVADNGHVTSVDEAALLDEAREVFGALAPVLRRAAEEVSYLLPVYRAMHDRAVAVDVDMTRKLGKGLA</sequence>
<dbReference type="SUPFAM" id="SSF51338">
    <property type="entry name" value="Composite domain of metallo-dependent hydrolases"/>
    <property type="match status" value="1"/>
</dbReference>
<comment type="similarity">
    <text evidence="1">Belongs to the metallo-dependent hydrolases superfamily. ATZ/TRZ family.</text>
</comment>
<dbReference type="Pfam" id="PF01979">
    <property type="entry name" value="Amidohydro_1"/>
    <property type="match status" value="1"/>
</dbReference>
<reference evidence="4" key="1">
    <citation type="submission" date="2017-01" db="EMBL/GenBank/DDBJ databases">
        <authorList>
            <person name="Varghese N."/>
            <person name="Submissions S."/>
        </authorList>
    </citation>
    <scope>NUCLEOTIDE SEQUENCE [LARGE SCALE GENOMIC DNA]</scope>
    <source>
        <strain evidence="4">DSM 29430</strain>
    </source>
</reference>